<dbReference type="InterPro" id="IPR008780">
    <property type="entry name" value="Plasmodium_Vir"/>
</dbReference>
<evidence type="ECO:0000313" key="2">
    <source>
        <dbReference type="EMBL" id="SBS91496.1"/>
    </source>
</evidence>
<accession>A0A1A8WHA8</accession>
<dbReference type="AlphaFoldDB" id="A0A1A8WHA8"/>
<dbReference type="Proteomes" id="UP000078560">
    <property type="component" value="Unassembled WGS sequence"/>
</dbReference>
<keyword evidence="1" id="KW-0472">Membrane</keyword>
<reference evidence="3" key="1">
    <citation type="submission" date="2016-05" db="EMBL/GenBank/DDBJ databases">
        <authorList>
            <person name="Naeem Raeece"/>
        </authorList>
    </citation>
    <scope>NUCLEOTIDE SEQUENCE [LARGE SCALE GENOMIC DNA]</scope>
</reference>
<evidence type="ECO:0000256" key="1">
    <source>
        <dbReference type="SAM" id="Phobius"/>
    </source>
</evidence>
<dbReference type="EMBL" id="FLQU01001114">
    <property type="protein sequence ID" value="SBS91496.1"/>
    <property type="molecule type" value="Genomic_DNA"/>
</dbReference>
<organism evidence="2 3">
    <name type="scientific">Plasmodium ovale curtisi</name>
    <dbReference type="NCBI Taxonomy" id="864141"/>
    <lineage>
        <taxon>Eukaryota</taxon>
        <taxon>Sar</taxon>
        <taxon>Alveolata</taxon>
        <taxon>Apicomplexa</taxon>
        <taxon>Aconoidasida</taxon>
        <taxon>Haemosporida</taxon>
        <taxon>Plasmodiidae</taxon>
        <taxon>Plasmodium</taxon>
        <taxon>Plasmodium (Plasmodium)</taxon>
    </lineage>
</organism>
<name>A0A1A8WHA8_PLAOA</name>
<keyword evidence="1" id="KW-0812">Transmembrane</keyword>
<protein>
    <submittedName>
        <fullName evidence="2">PIR Superfamily Protein</fullName>
    </submittedName>
</protein>
<gene>
    <name evidence="2" type="ORF">POVCU2_0067830</name>
</gene>
<evidence type="ECO:0000313" key="3">
    <source>
        <dbReference type="Proteomes" id="UP000078560"/>
    </source>
</evidence>
<sequence length="189" mass="22226">MLEIVQQFFHYCNENKGNPNLFSFYKEFFLEYYKKNKEKYNTIYEYCSTLENTKSYCKDYKDISSLYSNHLSTIKNIHDEELNEGTETLQWLISENSSSAIISQLDKGNNILSNITPILVGTMAGGLSFLFFLYKFSPFGSWFYIKILKDAKTMYNVNGESDEYLFDNNLEFEMDNTENGKIHFSYHPS</sequence>
<feature type="transmembrane region" description="Helical" evidence="1">
    <location>
        <begin position="111"/>
        <end position="134"/>
    </location>
</feature>
<dbReference type="Pfam" id="PF05795">
    <property type="entry name" value="Plasmodium_Vir"/>
    <property type="match status" value="1"/>
</dbReference>
<proteinExistence type="predicted"/>
<keyword evidence="1" id="KW-1133">Transmembrane helix</keyword>